<name>A0ABN7RUW0_OIKDI</name>
<accession>A0ABN7RUW0</accession>
<reference evidence="2 3" key="1">
    <citation type="submission" date="2021-04" db="EMBL/GenBank/DDBJ databases">
        <authorList>
            <person name="Bliznina A."/>
        </authorList>
    </citation>
    <scope>NUCLEOTIDE SEQUENCE [LARGE SCALE GENOMIC DNA]</scope>
</reference>
<dbReference type="Proteomes" id="UP001158576">
    <property type="component" value="Chromosome PAR"/>
</dbReference>
<keyword evidence="3" id="KW-1185">Reference proteome</keyword>
<organism evidence="2 3">
    <name type="scientific">Oikopleura dioica</name>
    <name type="common">Tunicate</name>
    <dbReference type="NCBI Taxonomy" id="34765"/>
    <lineage>
        <taxon>Eukaryota</taxon>
        <taxon>Metazoa</taxon>
        <taxon>Chordata</taxon>
        <taxon>Tunicata</taxon>
        <taxon>Appendicularia</taxon>
        <taxon>Copelata</taxon>
        <taxon>Oikopleuridae</taxon>
        <taxon>Oikopleura</taxon>
    </lineage>
</organism>
<protein>
    <submittedName>
        <fullName evidence="2">Oidioi.mRNA.OKI2018_I69.PAR.g11281.t1.cds</fullName>
    </submittedName>
</protein>
<evidence type="ECO:0000256" key="1">
    <source>
        <dbReference type="SAM" id="MobiDB-lite"/>
    </source>
</evidence>
<feature type="region of interest" description="Disordered" evidence="1">
    <location>
        <begin position="331"/>
        <end position="361"/>
    </location>
</feature>
<evidence type="ECO:0000313" key="2">
    <source>
        <dbReference type="EMBL" id="CAG5086609.1"/>
    </source>
</evidence>
<proteinExistence type="predicted"/>
<evidence type="ECO:0000313" key="3">
    <source>
        <dbReference type="Proteomes" id="UP001158576"/>
    </source>
</evidence>
<dbReference type="EMBL" id="OU015568">
    <property type="protein sequence ID" value="CAG5086609.1"/>
    <property type="molecule type" value="Genomic_DNA"/>
</dbReference>
<sequence>MTNLVKEATKIISESQEASNQVRKILAQMEEEDTEAAETIEAFQTIAIISHSISIKINRRLASTNKIEIEEGQSMLQNKVRPVVENLMKQVHKSQVFCSKELVFWAKMMEPTEQDSVDKEEFIKLEEAVIWILEKLWGNSATAILRMALAKCEKIPEIASKTSPRFVMFAHIWNIRFKQILRRQENEREASFANEQQLAAAITKALFGDILFQITNTRCIFPRLLASAARSAWTHLNIMLGESNPLSSSLKVFLINIDSNPNFTAWEAILSLRKIWPNRSNIPEAEYRILNLGGIDDRIELGIEVPASLNGTTYEKLFWRIPIPRSYENNGFQRQRKRKREENEEAAIMDEHQDGNDGFSS</sequence>
<gene>
    <name evidence="2" type="ORF">OKIOD_LOCUS2839</name>
</gene>